<feature type="region of interest" description="Disordered" evidence="1">
    <location>
        <begin position="71"/>
        <end position="129"/>
    </location>
</feature>
<feature type="compositionally biased region" description="Polar residues" evidence="1">
    <location>
        <begin position="78"/>
        <end position="97"/>
    </location>
</feature>
<evidence type="ECO:0000256" key="1">
    <source>
        <dbReference type="SAM" id="MobiDB-lite"/>
    </source>
</evidence>
<comment type="caution">
    <text evidence="2">The sequence shown here is derived from an EMBL/GenBank/DDBJ whole genome shotgun (WGS) entry which is preliminary data.</text>
</comment>
<reference evidence="2 3" key="1">
    <citation type="submission" date="2015-11" db="EMBL/GenBank/DDBJ databases">
        <title>Expanding the genomic diversity of Burkholderia species for the development of highly accurate diagnostics.</title>
        <authorList>
            <person name="Sahl J."/>
            <person name="Keim P."/>
            <person name="Wagner D."/>
        </authorList>
    </citation>
    <scope>NUCLEOTIDE SEQUENCE [LARGE SCALE GENOMIC DNA]</scope>
    <source>
        <strain evidence="2 3">RF32-BP4</strain>
    </source>
</reference>
<dbReference type="AlphaFoldDB" id="A0A117XF30"/>
<protein>
    <submittedName>
        <fullName evidence="2">Uncharacterized protein</fullName>
    </submittedName>
</protein>
<proteinExistence type="predicted"/>
<evidence type="ECO:0000313" key="2">
    <source>
        <dbReference type="EMBL" id="KUZ83997.1"/>
    </source>
</evidence>
<sequence>MYFAGITAHRRYAMRTLHRLSIACVDVAFTAASLQVAAIAQETTQGGAPDTMLASPANDATWMKRYTQVDERRPALQPASTSDVALAPSSTPGNGTVTLWDEITPPAPLPAPVNTQQALQSRVTSPPNK</sequence>
<feature type="compositionally biased region" description="Polar residues" evidence="1">
    <location>
        <begin position="113"/>
        <end position="129"/>
    </location>
</feature>
<dbReference type="Proteomes" id="UP000065521">
    <property type="component" value="Unassembled WGS sequence"/>
</dbReference>
<gene>
    <name evidence="2" type="ORF">WI38_27435</name>
</gene>
<accession>A0A117XF30</accession>
<evidence type="ECO:0000313" key="3">
    <source>
        <dbReference type="Proteomes" id="UP000065521"/>
    </source>
</evidence>
<name>A0A117XF30_9BURK</name>
<organism evidence="2 3">
    <name type="scientific">Burkholderia ubonensis</name>
    <dbReference type="NCBI Taxonomy" id="101571"/>
    <lineage>
        <taxon>Bacteria</taxon>
        <taxon>Pseudomonadati</taxon>
        <taxon>Pseudomonadota</taxon>
        <taxon>Betaproteobacteria</taxon>
        <taxon>Burkholderiales</taxon>
        <taxon>Burkholderiaceae</taxon>
        <taxon>Burkholderia</taxon>
        <taxon>Burkholderia cepacia complex</taxon>
    </lineage>
</organism>
<dbReference type="EMBL" id="LOTN01000059">
    <property type="protein sequence ID" value="KUZ83997.1"/>
    <property type="molecule type" value="Genomic_DNA"/>
</dbReference>